<accession>A0ABV0UVA4</accession>
<keyword evidence="1" id="KW-1133">Transmembrane helix</keyword>
<evidence type="ECO:0000313" key="3">
    <source>
        <dbReference type="Proteomes" id="UP001482620"/>
    </source>
</evidence>
<evidence type="ECO:0000256" key="1">
    <source>
        <dbReference type="SAM" id="Phobius"/>
    </source>
</evidence>
<feature type="transmembrane region" description="Helical" evidence="1">
    <location>
        <begin position="24"/>
        <end position="47"/>
    </location>
</feature>
<dbReference type="EMBL" id="JAHRIQ010084369">
    <property type="protein sequence ID" value="MEQ2249122.1"/>
    <property type="molecule type" value="Genomic_DNA"/>
</dbReference>
<keyword evidence="1" id="KW-0812">Transmembrane</keyword>
<sequence>MTHNHPTPSSSWLDWMLQGGWMNWVKIFLLAIAAFLIILCTLSVCIIPCCKCMVKRIVTQSVTVAYAALIQVDTTLNPKTDDHDDTEKVYFTELQNKDHYSYDDML</sequence>
<proteinExistence type="predicted"/>
<name>A0ABV0UVA4_9TELE</name>
<keyword evidence="3" id="KW-1185">Reference proteome</keyword>
<keyword evidence="1" id="KW-0472">Membrane</keyword>
<gene>
    <name evidence="2" type="ORF">ILYODFUR_026134</name>
</gene>
<protein>
    <submittedName>
        <fullName evidence="2">Uncharacterized protein</fullName>
    </submittedName>
</protein>
<reference evidence="2 3" key="1">
    <citation type="submission" date="2021-06" db="EMBL/GenBank/DDBJ databases">
        <authorList>
            <person name="Palmer J.M."/>
        </authorList>
    </citation>
    <scope>NUCLEOTIDE SEQUENCE [LARGE SCALE GENOMIC DNA]</scope>
    <source>
        <strain evidence="3">if_2019</strain>
        <tissue evidence="2">Muscle</tissue>
    </source>
</reference>
<comment type="caution">
    <text evidence="2">The sequence shown here is derived from an EMBL/GenBank/DDBJ whole genome shotgun (WGS) entry which is preliminary data.</text>
</comment>
<dbReference type="Proteomes" id="UP001482620">
    <property type="component" value="Unassembled WGS sequence"/>
</dbReference>
<evidence type="ECO:0000313" key="2">
    <source>
        <dbReference type="EMBL" id="MEQ2249122.1"/>
    </source>
</evidence>
<organism evidence="2 3">
    <name type="scientific">Ilyodon furcidens</name>
    <name type="common">goldbreast splitfin</name>
    <dbReference type="NCBI Taxonomy" id="33524"/>
    <lineage>
        <taxon>Eukaryota</taxon>
        <taxon>Metazoa</taxon>
        <taxon>Chordata</taxon>
        <taxon>Craniata</taxon>
        <taxon>Vertebrata</taxon>
        <taxon>Euteleostomi</taxon>
        <taxon>Actinopterygii</taxon>
        <taxon>Neopterygii</taxon>
        <taxon>Teleostei</taxon>
        <taxon>Neoteleostei</taxon>
        <taxon>Acanthomorphata</taxon>
        <taxon>Ovalentaria</taxon>
        <taxon>Atherinomorphae</taxon>
        <taxon>Cyprinodontiformes</taxon>
        <taxon>Goodeidae</taxon>
        <taxon>Ilyodon</taxon>
    </lineage>
</organism>